<evidence type="ECO:0000256" key="11">
    <source>
        <dbReference type="ARBA" id="ARBA00045440"/>
    </source>
</evidence>
<dbReference type="SUPFAM" id="SSF50249">
    <property type="entry name" value="Nucleic acid-binding proteins"/>
    <property type="match status" value="1"/>
</dbReference>
<dbReference type="Pfam" id="PF00493">
    <property type="entry name" value="MCM"/>
    <property type="match status" value="1"/>
</dbReference>
<dbReference type="EC" id="3.6.4.12" evidence="14"/>
<evidence type="ECO:0000256" key="13">
    <source>
        <dbReference type="RuleBase" id="RU004070"/>
    </source>
</evidence>
<dbReference type="Gene3D" id="2.20.28.10">
    <property type="match status" value="1"/>
</dbReference>
<dbReference type="GO" id="GO:0005524">
    <property type="term" value="F:ATP binding"/>
    <property type="evidence" value="ECO:0007669"/>
    <property type="project" value="UniProtKB-UniRule"/>
</dbReference>
<dbReference type="InterPro" id="IPR033762">
    <property type="entry name" value="MCM_OB"/>
</dbReference>
<dbReference type="GO" id="GO:0042555">
    <property type="term" value="C:MCM complex"/>
    <property type="evidence" value="ECO:0007669"/>
    <property type="project" value="UniProtKB-UniRule"/>
</dbReference>
<evidence type="ECO:0000256" key="15">
    <source>
        <dbReference type="SAM" id="Phobius"/>
    </source>
</evidence>
<evidence type="ECO:0000256" key="7">
    <source>
        <dbReference type="ARBA" id="ARBA00022840"/>
    </source>
</evidence>
<dbReference type="GO" id="GO:0017116">
    <property type="term" value="F:single-stranded DNA helicase activity"/>
    <property type="evidence" value="ECO:0007669"/>
    <property type="project" value="TreeGrafter"/>
</dbReference>
<dbReference type="Pfam" id="PF17207">
    <property type="entry name" value="MCM_OB"/>
    <property type="match status" value="1"/>
</dbReference>
<accession>A0A401T7N9</accession>
<dbReference type="InterPro" id="IPR001208">
    <property type="entry name" value="MCM_dom"/>
</dbReference>
<evidence type="ECO:0000256" key="3">
    <source>
        <dbReference type="ARBA" id="ARBA00022705"/>
    </source>
</evidence>
<evidence type="ECO:0000256" key="14">
    <source>
        <dbReference type="RuleBase" id="RU368063"/>
    </source>
</evidence>
<evidence type="ECO:0000313" key="17">
    <source>
        <dbReference type="EMBL" id="GCC38624.1"/>
    </source>
</evidence>
<evidence type="ECO:0000256" key="8">
    <source>
        <dbReference type="ARBA" id="ARBA00023125"/>
    </source>
</evidence>
<dbReference type="GO" id="GO:0016887">
    <property type="term" value="F:ATP hydrolysis activity"/>
    <property type="evidence" value="ECO:0007669"/>
    <property type="project" value="RHEA"/>
</dbReference>
<sequence length="785" mass="87685">MNTLDTTNGIKEKILEEANRAFQLNVELFHELQTLTSSSERNGAVHSNDTETRRRIVAQGQSVLTGDNQHQPKHSDDLLTHDRGLRFAVLIGLVVVTLTVAYYQYVWDELKRHYNLGQYWIEVSLEDLSSFDEDLADYLLKQPSEHLPLLEEAAREVADEVTRPRPAGEETLQEIQVMLRSSANSANIRSLKSDQMSRLVKIPGIVISASSVRAKATRIAIECRGCRNVMSNIAVRPGLEGYTLPRKCNTEQAGRPKCPVDPYFIIPDKCKCVDFQTLKLQEAPDAVPHGEMPRHMQLYCDRYLCDKVVPGNRVTIMGIYSIKKAGAGRNKGRDRVGVGIRGSYIRVVGIQVDTEGTGHGLSGTTAPQDEEEFRQLAAMPNIYETVAKSIAPSIYGSSDIKKAIACLLFGGSRKRLPDGLTRRGDINLLMLGDPGTAKSQLLKFVERCSPIGVYTSGKGSSAAGLTASVMRDPSSRNFIMEGGAMVLADGGVVCIDEFDKMREDDRVAIHEAMEQQTISIAKAGITTTLNSRCSVLAAANSVFGRWDDTKGEENIDFMPTILSRFDMIFIVKDEHNEERDMTLAKHVMNVHLSALTQTQAVEGEIELSKLKRYISYCRTKCGPRLSAEAAEKLKNRYILMRSGAREHERESDRSSSIPITVRQLEAIIRISESLAKMKLQPFATERDVEEALRLFQVSTLDAALSGSLAGAEGFTTAEDQEMLARVEKQLKRRFAIGSQVSEHSIVQDFLKQKYPEHAIYKVLQLMMRRGEIQHRMQRKVLYRIK</sequence>
<evidence type="ECO:0000259" key="16">
    <source>
        <dbReference type="PROSITE" id="PS50051"/>
    </source>
</evidence>
<feature type="domain" description="MCM C-terminal AAA(+) ATPase" evidence="16">
    <location>
        <begin position="382"/>
        <end position="587"/>
    </location>
</feature>
<evidence type="ECO:0000256" key="2">
    <source>
        <dbReference type="ARBA" id="ARBA00008010"/>
    </source>
</evidence>
<dbReference type="Gene3D" id="2.40.50.140">
    <property type="entry name" value="Nucleic acid-binding proteins"/>
    <property type="match status" value="1"/>
</dbReference>
<dbReference type="GO" id="GO:0003697">
    <property type="term" value="F:single-stranded DNA binding"/>
    <property type="evidence" value="ECO:0007669"/>
    <property type="project" value="TreeGrafter"/>
</dbReference>
<dbReference type="Gene3D" id="3.40.50.300">
    <property type="entry name" value="P-loop containing nucleotide triphosphate hydrolases"/>
    <property type="match status" value="1"/>
</dbReference>
<dbReference type="Pfam" id="PF21933">
    <property type="entry name" value="MCM5_C"/>
    <property type="match status" value="1"/>
</dbReference>
<dbReference type="PANTHER" id="PTHR11630:SF42">
    <property type="entry name" value="DNA REPLICATION LICENSING FACTOR MCM5"/>
    <property type="match status" value="1"/>
</dbReference>
<dbReference type="SMART" id="SM00350">
    <property type="entry name" value="MCM"/>
    <property type="match status" value="1"/>
</dbReference>
<keyword evidence="3 14" id="KW-0235">DNA replication</keyword>
<dbReference type="Gene3D" id="3.30.1640.10">
    <property type="entry name" value="mini-chromosome maintenance (MCM) complex, chain A, domain 1"/>
    <property type="match status" value="1"/>
</dbReference>
<keyword evidence="6 14" id="KW-0347">Helicase</keyword>
<evidence type="ECO:0000256" key="9">
    <source>
        <dbReference type="ARBA" id="ARBA00023242"/>
    </source>
</evidence>
<dbReference type="STRING" id="137246.A0A401T7N9"/>
<dbReference type="InterPro" id="IPR054125">
    <property type="entry name" value="MCM5_C"/>
</dbReference>
<keyword evidence="7 13" id="KW-0067">ATP-binding</keyword>
<dbReference type="PRINTS" id="PR01661">
    <property type="entry name" value="MCMPROTEIN5"/>
</dbReference>
<keyword evidence="9 14" id="KW-0539">Nucleus</keyword>
<dbReference type="OMA" id="ITYCKTR"/>
<dbReference type="FunFam" id="3.40.50.300:FF:000241">
    <property type="entry name" value="DNA helicase"/>
    <property type="match status" value="1"/>
</dbReference>
<comment type="subcellular location">
    <subcellularLocation>
        <location evidence="1 14">Nucleus</location>
    </subcellularLocation>
</comment>
<dbReference type="FunFam" id="2.20.28.10:FF:000005">
    <property type="entry name" value="DNA helicase"/>
    <property type="match status" value="1"/>
</dbReference>
<dbReference type="CDD" id="cd17756">
    <property type="entry name" value="MCM5"/>
    <property type="match status" value="1"/>
</dbReference>
<keyword evidence="8 13" id="KW-0238">DNA-binding</keyword>
<evidence type="ECO:0000256" key="12">
    <source>
        <dbReference type="ARBA" id="ARBA00048432"/>
    </source>
</evidence>
<gene>
    <name evidence="17" type="ORF">chiPu_0017139</name>
</gene>
<dbReference type="InterPro" id="IPR031327">
    <property type="entry name" value="MCM"/>
</dbReference>
<dbReference type="GO" id="GO:0043138">
    <property type="term" value="F:3'-5' DNA helicase activity"/>
    <property type="evidence" value="ECO:0007669"/>
    <property type="project" value="TreeGrafter"/>
</dbReference>
<evidence type="ECO:0000313" key="18">
    <source>
        <dbReference type="Proteomes" id="UP000287033"/>
    </source>
</evidence>
<dbReference type="PANTHER" id="PTHR11630">
    <property type="entry name" value="DNA REPLICATION LICENSING FACTOR MCM FAMILY MEMBER"/>
    <property type="match status" value="1"/>
</dbReference>
<dbReference type="AlphaFoldDB" id="A0A401T7N9"/>
<evidence type="ECO:0000256" key="6">
    <source>
        <dbReference type="ARBA" id="ARBA00022806"/>
    </source>
</evidence>
<dbReference type="Pfam" id="PF17855">
    <property type="entry name" value="MCM_lid"/>
    <property type="match status" value="1"/>
</dbReference>
<dbReference type="InterPro" id="IPR027925">
    <property type="entry name" value="MCM_N"/>
</dbReference>
<keyword evidence="18" id="KW-1185">Reference proteome</keyword>
<dbReference type="EMBL" id="BEZZ01001220">
    <property type="protein sequence ID" value="GCC38624.1"/>
    <property type="molecule type" value="Genomic_DNA"/>
</dbReference>
<dbReference type="PROSITE" id="PS00847">
    <property type="entry name" value="MCM_1"/>
    <property type="match status" value="1"/>
</dbReference>
<evidence type="ECO:0000256" key="4">
    <source>
        <dbReference type="ARBA" id="ARBA00022741"/>
    </source>
</evidence>
<dbReference type="InterPro" id="IPR012340">
    <property type="entry name" value="NA-bd_OB-fold"/>
</dbReference>
<keyword evidence="15" id="KW-0472">Membrane</keyword>
<dbReference type="SUPFAM" id="SSF52540">
    <property type="entry name" value="P-loop containing nucleoside triphosphate hydrolases"/>
    <property type="match status" value="1"/>
</dbReference>
<comment type="similarity">
    <text evidence="2 13">Belongs to the MCM family.</text>
</comment>
<dbReference type="GO" id="GO:0003688">
    <property type="term" value="F:DNA replication origin binding"/>
    <property type="evidence" value="ECO:0007669"/>
    <property type="project" value="UniProtKB-UniRule"/>
</dbReference>
<dbReference type="GO" id="GO:0000727">
    <property type="term" value="P:double-strand break repair via break-induced replication"/>
    <property type="evidence" value="ECO:0007669"/>
    <property type="project" value="TreeGrafter"/>
</dbReference>
<dbReference type="PRINTS" id="PR01657">
    <property type="entry name" value="MCMFAMILY"/>
</dbReference>
<protein>
    <recommendedName>
        <fullName evidence="14">DNA replication licensing factor MCM5</fullName>
        <ecNumber evidence="14">3.6.4.12</ecNumber>
    </recommendedName>
</protein>
<evidence type="ECO:0000256" key="5">
    <source>
        <dbReference type="ARBA" id="ARBA00022801"/>
    </source>
</evidence>
<dbReference type="OrthoDB" id="10036721at2759"/>
<organism evidence="17 18">
    <name type="scientific">Chiloscyllium punctatum</name>
    <name type="common">Brownbanded bambooshark</name>
    <name type="synonym">Hemiscyllium punctatum</name>
    <dbReference type="NCBI Taxonomy" id="137246"/>
    <lineage>
        <taxon>Eukaryota</taxon>
        <taxon>Metazoa</taxon>
        <taxon>Chordata</taxon>
        <taxon>Craniata</taxon>
        <taxon>Vertebrata</taxon>
        <taxon>Chondrichthyes</taxon>
        <taxon>Elasmobranchii</taxon>
        <taxon>Galeomorphii</taxon>
        <taxon>Galeoidea</taxon>
        <taxon>Orectolobiformes</taxon>
        <taxon>Hemiscylliidae</taxon>
        <taxon>Chiloscyllium</taxon>
    </lineage>
</organism>
<keyword evidence="5 14" id="KW-0378">Hydrolase</keyword>
<name>A0A401T7N9_CHIPU</name>
<keyword evidence="15" id="KW-1133">Transmembrane helix</keyword>
<keyword evidence="10 14" id="KW-0131">Cell cycle</keyword>
<dbReference type="InterPro" id="IPR041562">
    <property type="entry name" value="MCM_lid"/>
</dbReference>
<evidence type="ECO:0000256" key="1">
    <source>
        <dbReference type="ARBA" id="ARBA00004123"/>
    </source>
</evidence>
<dbReference type="FunFam" id="3.30.1640.10:FF:000006">
    <property type="entry name" value="DNA helicase"/>
    <property type="match status" value="1"/>
</dbReference>
<keyword evidence="15" id="KW-0812">Transmembrane</keyword>
<dbReference type="GO" id="GO:0071162">
    <property type="term" value="C:CMG complex"/>
    <property type="evidence" value="ECO:0007669"/>
    <property type="project" value="UniProtKB-ARBA"/>
</dbReference>
<evidence type="ECO:0000256" key="10">
    <source>
        <dbReference type="ARBA" id="ARBA00023306"/>
    </source>
</evidence>
<dbReference type="InterPro" id="IPR018525">
    <property type="entry name" value="MCM_CS"/>
</dbReference>
<proteinExistence type="inferred from homology"/>
<comment type="caution">
    <text evidence="17">The sequence shown here is derived from an EMBL/GenBank/DDBJ whole genome shotgun (WGS) entry which is preliminary data.</text>
</comment>
<dbReference type="Proteomes" id="UP000287033">
    <property type="component" value="Unassembled WGS sequence"/>
</dbReference>
<comment type="function">
    <text evidence="11">Acts as a component of the MCM2-7 complex (MCM complex) which is the replicative helicase essential for 'once per cell cycle' DNA replication initiation and elongation in eukaryotic cells. Core component of CDC45-MCM-GINS (CMG) helicase, the molecular machine that unwinds template DNA during replication, and around which the replisome is built. The active ATPase sites in the MCM2-7 ring are formed through the interaction surfaces of two neighboring subunits such that a critical structure of a conserved arginine finger motif is provided in trans relative to the ATP-binding site of the Walker A box of the adjacent subunit. The six ATPase active sites, however, are likely to contribute differentially to the complex helicase activity.</text>
</comment>
<dbReference type="InterPro" id="IPR027417">
    <property type="entry name" value="P-loop_NTPase"/>
</dbReference>
<dbReference type="Pfam" id="PF14551">
    <property type="entry name" value="MCM_N"/>
    <property type="match status" value="1"/>
</dbReference>
<comment type="catalytic activity">
    <reaction evidence="12">
        <text>ATP + H2O = ADP + phosphate + H(+)</text>
        <dbReference type="Rhea" id="RHEA:13065"/>
        <dbReference type="ChEBI" id="CHEBI:15377"/>
        <dbReference type="ChEBI" id="CHEBI:15378"/>
        <dbReference type="ChEBI" id="CHEBI:30616"/>
        <dbReference type="ChEBI" id="CHEBI:43474"/>
        <dbReference type="ChEBI" id="CHEBI:456216"/>
        <dbReference type="EC" id="3.6.4.12"/>
    </reaction>
    <physiologicalReaction direction="left-to-right" evidence="12">
        <dbReference type="Rhea" id="RHEA:13066"/>
    </physiologicalReaction>
</comment>
<keyword evidence="4 13" id="KW-0547">Nucleotide-binding</keyword>
<comment type="subunit">
    <text evidence="14">Component of the MCM2-7 complex.</text>
</comment>
<feature type="transmembrane region" description="Helical" evidence="15">
    <location>
        <begin position="87"/>
        <end position="105"/>
    </location>
</feature>
<comment type="function">
    <text evidence="14">Acts as component of the MCM2-7 complex (MCM complex) which is the replicative helicase essential for 'once per cell cycle' DNA replication initiation and elongation in eukaryotic cells. The active ATPase sites in the MCM2-7 ring are formed through the interaction surfaces of two neighboring subunits such that a critical structure of a conserved arginine finger motif is provided in trans relative to the ATP-binding site of the Walker A box of the adjacent subunit. The six ATPase active sites, however, are likely to contribute differentially to the complex helicase activity.</text>
</comment>
<dbReference type="PROSITE" id="PS50051">
    <property type="entry name" value="MCM_2"/>
    <property type="match status" value="1"/>
</dbReference>
<dbReference type="InterPro" id="IPR008048">
    <property type="entry name" value="MCM5"/>
</dbReference>
<reference evidence="17 18" key="1">
    <citation type="journal article" date="2018" name="Nat. Ecol. Evol.">
        <title>Shark genomes provide insights into elasmobranch evolution and the origin of vertebrates.</title>
        <authorList>
            <person name="Hara Y"/>
            <person name="Yamaguchi K"/>
            <person name="Onimaru K"/>
            <person name="Kadota M"/>
            <person name="Koyanagi M"/>
            <person name="Keeley SD"/>
            <person name="Tatsumi K"/>
            <person name="Tanaka K"/>
            <person name="Motone F"/>
            <person name="Kageyama Y"/>
            <person name="Nozu R"/>
            <person name="Adachi N"/>
            <person name="Nishimura O"/>
            <person name="Nakagawa R"/>
            <person name="Tanegashima C"/>
            <person name="Kiyatake I"/>
            <person name="Matsumoto R"/>
            <person name="Murakumo K"/>
            <person name="Nishida K"/>
            <person name="Terakita A"/>
            <person name="Kuratani S"/>
            <person name="Sato K"/>
            <person name="Hyodo S Kuraku.S."/>
        </authorList>
    </citation>
    <scope>NUCLEOTIDE SEQUENCE [LARGE SCALE GENOMIC DNA]</scope>
</reference>
<dbReference type="GO" id="GO:0006270">
    <property type="term" value="P:DNA replication initiation"/>
    <property type="evidence" value="ECO:0007669"/>
    <property type="project" value="UniProtKB-UniRule"/>
</dbReference>